<evidence type="ECO:0000256" key="1">
    <source>
        <dbReference type="ARBA" id="ARBA00022737"/>
    </source>
</evidence>
<feature type="repeat" description="ANK" evidence="3">
    <location>
        <begin position="272"/>
        <end position="306"/>
    </location>
</feature>
<feature type="compositionally biased region" description="Basic and acidic residues" evidence="4">
    <location>
        <begin position="1"/>
        <end position="18"/>
    </location>
</feature>
<dbReference type="EMBL" id="CAXLJM020000024">
    <property type="protein sequence ID" value="CAL8090722.1"/>
    <property type="molecule type" value="Genomic_DNA"/>
</dbReference>
<dbReference type="PROSITE" id="PS50297">
    <property type="entry name" value="ANK_REP_REGION"/>
    <property type="match status" value="1"/>
</dbReference>
<comment type="caution">
    <text evidence="5">The sequence shown here is derived from an EMBL/GenBank/DDBJ whole genome shotgun (WGS) entry which is preliminary data.</text>
</comment>
<dbReference type="Proteomes" id="UP001642540">
    <property type="component" value="Unassembled WGS sequence"/>
</dbReference>
<dbReference type="Pfam" id="PF12796">
    <property type="entry name" value="Ank_2"/>
    <property type="match status" value="2"/>
</dbReference>
<dbReference type="PANTHER" id="PTHR24171">
    <property type="entry name" value="ANKYRIN REPEAT DOMAIN-CONTAINING PROTEIN 39-RELATED"/>
    <property type="match status" value="1"/>
</dbReference>
<dbReference type="InterPro" id="IPR036770">
    <property type="entry name" value="Ankyrin_rpt-contain_sf"/>
</dbReference>
<dbReference type="SMART" id="SM00248">
    <property type="entry name" value="ANK"/>
    <property type="match status" value="7"/>
</dbReference>
<name>A0ABP1Q7Z7_9HEXA</name>
<accession>A0ABP1Q7Z7</accession>
<keyword evidence="2 3" id="KW-0040">ANK repeat</keyword>
<feature type="repeat" description="ANK" evidence="3">
    <location>
        <begin position="374"/>
        <end position="409"/>
    </location>
</feature>
<organism evidence="5 6">
    <name type="scientific">Orchesella dallaii</name>
    <dbReference type="NCBI Taxonomy" id="48710"/>
    <lineage>
        <taxon>Eukaryota</taxon>
        <taxon>Metazoa</taxon>
        <taxon>Ecdysozoa</taxon>
        <taxon>Arthropoda</taxon>
        <taxon>Hexapoda</taxon>
        <taxon>Collembola</taxon>
        <taxon>Entomobryomorpha</taxon>
        <taxon>Entomobryoidea</taxon>
        <taxon>Orchesellidae</taxon>
        <taxon>Orchesellinae</taxon>
        <taxon>Orchesella</taxon>
    </lineage>
</organism>
<feature type="compositionally biased region" description="Polar residues" evidence="4">
    <location>
        <begin position="26"/>
        <end position="35"/>
    </location>
</feature>
<dbReference type="InterPro" id="IPR002110">
    <property type="entry name" value="Ankyrin_rpt"/>
</dbReference>
<keyword evidence="1" id="KW-0677">Repeat</keyword>
<keyword evidence="6" id="KW-1185">Reference proteome</keyword>
<evidence type="ECO:0000313" key="6">
    <source>
        <dbReference type="Proteomes" id="UP001642540"/>
    </source>
</evidence>
<feature type="repeat" description="ANK" evidence="3">
    <location>
        <begin position="195"/>
        <end position="232"/>
    </location>
</feature>
<gene>
    <name evidence="5" type="ORF">ODALV1_LOCUS7735</name>
</gene>
<protein>
    <submittedName>
        <fullName evidence="5">Uncharacterized protein</fullName>
    </submittedName>
</protein>
<dbReference type="PANTHER" id="PTHR24171:SF8">
    <property type="entry name" value="BRCA1-ASSOCIATED RING DOMAIN PROTEIN 1"/>
    <property type="match status" value="1"/>
</dbReference>
<evidence type="ECO:0000313" key="5">
    <source>
        <dbReference type="EMBL" id="CAL8090722.1"/>
    </source>
</evidence>
<evidence type="ECO:0000256" key="4">
    <source>
        <dbReference type="SAM" id="MobiDB-lite"/>
    </source>
</evidence>
<evidence type="ECO:0000256" key="3">
    <source>
        <dbReference type="PROSITE-ProRule" id="PRU00023"/>
    </source>
</evidence>
<feature type="region of interest" description="Disordered" evidence="4">
    <location>
        <begin position="1"/>
        <end position="38"/>
    </location>
</feature>
<sequence length="447" mass="50636">MEQERNKAMDEHGDEPDRKKRKTSEPETGQGTCHTTIDKQEKVSDAILEELRDMNRDEMLLRILEMIETEDLNTIEGVLKNIGPIMKIKEPSLKNKKSLLEIAIEYREGTSIQFSKISWNELAFEQSSISGEKLEEVLKFLNLIIRLAPEYMNEIDGYLTLLRVLKSDTCENSHRMKVMNMLLENNVNVNAKDEYNRTPLYIAASHKPQLPELMEIIRQLIKYGANPDAIDSQGRTFLHVAASNVHRALFHEIIVYLDSIRKTNCFTIACGNGSTVLHTAVFNSEILHETLDLFKKNGSDFNARTNSGDSILITAIRGGRSGEFINHLTQLGANWNATETQHDSPLHHAAFWGNLSAVKLFIQWKCDVNAKNTRGNTPLHKVLLGQTHTALAIVTELVNNRADLNIKNDTGDLPVDLARKLVPNGKLETRTLRLIELLQNLNQLTIR</sequence>
<reference evidence="5 6" key="1">
    <citation type="submission" date="2024-08" db="EMBL/GenBank/DDBJ databases">
        <authorList>
            <person name="Cucini C."/>
            <person name="Frati F."/>
        </authorList>
    </citation>
    <scope>NUCLEOTIDE SEQUENCE [LARGE SCALE GENOMIC DNA]</scope>
</reference>
<dbReference type="PROSITE" id="PS50088">
    <property type="entry name" value="ANK_REPEAT"/>
    <property type="match status" value="4"/>
</dbReference>
<proteinExistence type="predicted"/>
<evidence type="ECO:0000256" key="2">
    <source>
        <dbReference type="ARBA" id="ARBA00023043"/>
    </source>
</evidence>
<feature type="repeat" description="ANK" evidence="3">
    <location>
        <begin position="341"/>
        <end position="373"/>
    </location>
</feature>
<dbReference type="Gene3D" id="1.25.40.20">
    <property type="entry name" value="Ankyrin repeat-containing domain"/>
    <property type="match status" value="2"/>
</dbReference>
<dbReference type="SUPFAM" id="SSF48403">
    <property type="entry name" value="Ankyrin repeat"/>
    <property type="match status" value="1"/>
</dbReference>